<comment type="caution">
    <text evidence="2">The sequence shown here is derived from an EMBL/GenBank/DDBJ whole genome shotgun (WGS) entry which is preliminary data.</text>
</comment>
<evidence type="ECO:0000313" key="3">
    <source>
        <dbReference type="Proteomes" id="UP001229251"/>
    </source>
</evidence>
<sequence>MKKYFHILILFLGMGLFGFSLGYLMDVQAIQAGPYGLYFLAVLFISLYLGLLLTVVIHEAGHLILGLASGYRFVSFRIASWILIKNKQNHFDIKRYSLPGTLGQCLLDPPGHYGDSFPYKAYLLGGVLANGLTACLFLTLIIRGHLFGYPALVAYILAGINLFLGVTNAYPFKNSDTTTDGVILQQLRKAPELSKYLWAQLKINALFQSGQRLKEIPQDYFVANDDHPLASIIRVFDNNRLMDEGCYQEANAHRQALRQDPQLPAIYKSLLALDQVFFNLVQDQAQADLSLLEDPQVKQIKSAMKKLPSMLRLDYALALLKDQDPTQAANIKKQFDQALRQHPSQGEISLEQDLLALVDQVAEADKITYS</sequence>
<protein>
    <recommendedName>
        <fullName evidence="4">Peptidase M50 domain-containing protein</fullName>
    </recommendedName>
</protein>
<evidence type="ECO:0000313" key="2">
    <source>
        <dbReference type="EMBL" id="MDK7187310.1"/>
    </source>
</evidence>
<feature type="transmembrane region" description="Helical" evidence="1">
    <location>
        <begin position="63"/>
        <end position="84"/>
    </location>
</feature>
<evidence type="ECO:0008006" key="4">
    <source>
        <dbReference type="Google" id="ProtNLM"/>
    </source>
</evidence>
<organism evidence="2 3">
    <name type="scientific">Facklamia hominis</name>
    <dbReference type="NCBI Taxonomy" id="178214"/>
    <lineage>
        <taxon>Bacteria</taxon>
        <taxon>Bacillati</taxon>
        <taxon>Bacillota</taxon>
        <taxon>Bacilli</taxon>
        <taxon>Lactobacillales</taxon>
        <taxon>Aerococcaceae</taxon>
        <taxon>Facklamia</taxon>
    </lineage>
</organism>
<gene>
    <name evidence="2" type="ORF">QP433_04885</name>
</gene>
<reference evidence="2" key="1">
    <citation type="submission" date="2023-05" db="EMBL/GenBank/DDBJ databases">
        <title>Cataloging the Phylogenetic Diversity of Human Bladder Bacteria.</title>
        <authorList>
            <person name="Du J."/>
        </authorList>
    </citation>
    <scope>NUCLEOTIDE SEQUENCE</scope>
    <source>
        <strain evidence="2">UMB1231</strain>
    </source>
</reference>
<dbReference type="Proteomes" id="UP001229251">
    <property type="component" value="Unassembled WGS sequence"/>
</dbReference>
<feature type="transmembrane region" description="Helical" evidence="1">
    <location>
        <begin position="37"/>
        <end position="57"/>
    </location>
</feature>
<dbReference type="RefSeq" id="WP_285065760.1">
    <property type="nucleotide sequence ID" value="NZ_JASOOE010000007.1"/>
</dbReference>
<keyword evidence="1" id="KW-0472">Membrane</keyword>
<keyword evidence="1" id="KW-1133">Transmembrane helix</keyword>
<feature type="transmembrane region" description="Helical" evidence="1">
    <location>
        <begin position="121"/>
        <end position="141"/>
    </location>
</feature>
<feature type="transmembrane region" description="Helical" evidence="1">
    <location>
        <begin position="147"/>
        <end position="166"/>
    </location>
</feature>
<dbReference type="EMBL" id="JASOOE010000007">
    <property type="protein sequence ID" value="MDK7187310.1"/>
    <property type="molecule type" value="Genomic_DNA"/>
</dbReference>
<proteinExistence type="predicted"/>
<accession>A0AAJ1V2B6</accession>
<evidence type="ECO:0000256" key="1">
    <source>
        <dbReference type="SAM" id="Phobius"/>
    </source>
</evidence>
<dbReference type="AlphaFoldDB" id="A0AAJ1V2B6"/>
<name>A0AAJ1V2B6_9LACT</name>
<keyword evidence="1" id="KW-0812">Transmembrane</keyword>
<feature type="transmembrane region" description="Helical" evidence="1">
    <location>
        <begin position="6"/>
        <end position="25"/>
    </location>
</feature>